<sequence>MTIKAYDPKKVSLSIGGVNPTGYAPDTKIVFSRANPVSTTTVGVDGDISVNEDNRKNGTMTISLLHNSSFNDVITSWLLTKPTGYPFLPFEFNDPSGSATTSRCWVETQPDYSVGQETGTLDWVFGVEDTTLKPNQTVARLDKLKQFTGAVLV</sequence>
<organism evidence="1 2">
    <name type="scientific">Rheinheimera phage vB_RspM_Barba1S</name>
    <dbReference type="NCBI Taxonomy" id="2565660"/>
    <lineage>
        <taxon>Viruses</taxon>
        <taxon>Duplodnaviria</taxon>
        <taxon>Heunggongvirae</taxon>
        <taxon>Uroviricota</taxon>
        <taxon>Caudoviricetes</taxon>
        <taxon>Barbavirus</taxon>
        <taxon>Barbavirus barba18A</taxon>
    </lineage>
</organism>
<dbReference type="EMBL" id="MK719702">
    <property type="protein sequence ID" value="QCQ58092.1"/>
    <property type="molecule type" value="Genomic_DNA"/>
</dbReference>
<proteinExistence type="predicted"/>
<evidence type="ECO:0000313" key="2">
    <source>
        <dbReference type="Proteomes" id="UP000300052"/>
    </source>
</evidence>
<dbReference type="NCBIfam" id="NF047581">
    <property type="entry name" value="gp105_phage_fam"/>
    <property type="match status" value="1"/>
</dbReference>
<reference evidence="1 2" key="1">
    <citation type="submission" date="2019-03" db="EMBL/GenBank/DDBJ databases">
        <title>Genomic and seasonal variations among aquatic phages infecting the Baltic Sea Gammaproteobacteria Rheinheimera sp. bal341.</title>
        <authorList>
            <person name="Nilsson E."/>
            <person name="Li K."/>
            <person name="Fridlund J."/>
            <person name="Sulcius S."/>
            <person name="Bunse C."/>
            <person name="Karlsson C.M.G."/>
            <person name="Lindh M."/>
            <person name="Lundin D."/>
            <person name="Pinhassi J."/>
            <person name="Holmfeldt K."/>
        </authorList>
    </citation>
    <scope>NUCLEOTIDE SEQUENCE [LARGE SCALE GENOMIC DNA]</scope>
</reference>
<gene>
    <name evidence="1" type="ORF">Barba1S_gp105</name>
</gene>
<evidence type="ECO:0000313" key="1">
    <source>
        <dbReference type="EMBL" id="QCQ58092.1"/>
    </source>
</evidence>
<dbReference type="Proteomes" id="UP000300052">
    <property type="component" value="Genome"/>
</dbReference>
<protein>
    <submittedName>
        <fullName evidence="1">Putative structural protein</fullName>
    </submittedName>
</protein>
<accession>A0A4P8MVV9</accession>
<name>A0A4P8MVV9_9CAUD</name>
<dbReference type="InterPro" id="IPR021695">
    <property type="entry name" value="Phage_KPP10_Orf10"/>
</dbReference>